<evidence type="ECO:0000313" key="9">
    <source>
        <dbReference type="EMBL" id="AAU34203.1"/>
    </source>
</evidence>
<dbReference type="InterPro" id="IPR010060">
    <property type="entry name" value="NRPS_synth"/>
</dbReference>
<dbReference type="InterPro" id="IPR036736">
    <property type="entry name" value="ACP-like_sf"/>
</dbReference>
<feature type="compositionally biased region" description="Basic and acidic residues" evidence="7">
    <location>
        <begin position="3208"/>
        <end position="3224"/>
    </location>
</feature>
<dbReference type="GO" id="GO:0072330">
    <property type="term" value="P:monocarboxylic acid biosynthetic process"/>
    <property type="evidence" value="ECO:0007669"/>
    <property type="project" value="UniProtKB-ARBA"/>
</dbReference>
<dbReference type="InterPro" id="IPR023213">
    <property type="entry name" value="CAT-like_dom_sf"/>
</dbReference>
<dbReference type="Gene3D" id="1.10.1200.10">
    <property type="entry name" value="ACP-like"/>
    <property type="match status" value="3"/>
</dbReference>
<feature type="domain" description="Carrier" evidence="8">
    <location>
        <begin position="1027"/>
        <end position="1101"/>
    </location>
</feature>
<evidence type="ECO:0000256" key="4">
    <source>
        <dbReference type="ARBA" id="ARBA00022553"/>
    </source>
</evidence>
<dbReference type="InterPro" id="IPR010071">
    <property type="entry name" value="AA_adenyl_dom"/>
</dbReference>
<dbReference type="CDD" id="cd17650">
    <property type="entry name" value="A_NRPS_PpsD_like"/>
    <property type="match status" value="1"/>
</dbReference>
<dbReference type="Gene3D" id="3.30.559.30">
    <property type="entry name" value="Nonribosomal peptide synthetase, condensation domain"/>
    <property type="match status" value="5"/>
</dbReference>
<dbReference type="CDD" id="cd17652">
    <property type="entry name" value="A_NRPS_CmdD_like"/>
    <property type="match status" value="1"/>
</dbReference>
<feature type="region of interest" description="Disordered" evidence="7">
    <location>
        <begin position="1"/>
        <end position="25"/>
    </location>
</feature>
<accession>Q643C6</accession>
<evidence type="ECO:0000256" key="5">
    <source>
        <dbReference type="ARBA" id="ARBA00022737"/>
    </source>
</evidence>
<dbReference type="FunFam" id="2.30.38.10:FF:000001">
    <property type="entry name" value="Non-ribosomal peptide synthetase PvdI"/>
    <property type="match status" value="1"/>
</dbReference>
<dbReference type="FunFam" id="3.40.50.12780:FF:000012">
    <property type="entry name" value="Non-ribosomal peptide synthetase"/>
    <property type="match status" value="2"/>
</dbReference>
<dbReference type="InterPro" id="IPR025110">
    <property type="entry name" value="AMP-bd_C"/>
</dbReference>
<dbReference type="GO" id="GO:0008610">
    <property type="term" value="P:lipid biosynthetic process"/>
    <property type="evidence" value="ECO:0007669"/>
    <property type="project" value="UniProtKB-ARBA"/>
</dbReference>
<dbReference type="CDD" id="cd19543">
    <property type="entry name" value="DCL_NRPS"/>
    <property type="match status" value="1"/>
</dbReference>
<feature type="region of interest" description="Disordered" evidence="7">
    <location>
        <begin position="3208"/>
        <end position="3228"/>
    </location>
</feature>
<dbReference type="FunFam" id="3.30.300.30:FF:000010">
    <property type="entry name" value="Enterobactin synthetase component F"/>
    <property type="match status" value="1"/>
</dbReference>
<dbReference type="PROSITE" id="PS00012">
    <property type="entry name" value="PHOSPHOPANTETHEINE"/>
    <property type="match status" value="3"/>
</dbReference>
<dbReference type="PROSITE" id="PS00455">
    <property type="entry name" value="AMP_BINDING"/>
    <property type="match status" value="2"/>
</dbReference>
<dbReference type="SUPFAM" id="SSF47336">
    <property type="entry name" value="ACP-like"/>
    <property type="match status" value="3"/>
</dbReference>
<dbReference type="FunFam" id="1.10.1200.10:FF:000005">
    <property type="entry name" value="Nonribosomal peptide synthetase 1"/>
    <property type="match status" value="2"/>
</dbReference>
<reference evidence="9" key="1">
    <citation type="journal article" date="2006" name="Antimicrob. Agents Chemother.">
        <title>Biosynthetic pathway for mannopeptimycins, lipoglycopeptide antibiotics active against drug-resistant gram-positive pathogens.</title>
        <authorList>
            <person name="Magarvey N.A."/>
            <person name="Haltli B."/>
            <person name="He M."/>
            <person name="Greenstein M."/>
            <person name="Hucul J.A."/>
        </authorList>
    </citation>
    <scope>NUCLEOTIDE SEQUENCE</scope>
</reference>
<dbReference type="InterPro" id="IPR045851">
    <property type="entry name" value="AMP-bd_C_sf"/>
</dbReference>
<evidence type="ECO:0000259" key="8">
    <source>
        <dbReference type="PROSITE" id="PS50075"/>
    </source>
</evidence>
<sequence length="3668" mass="394359">MTSSAADQPDNPNTTTPASRAERTAALPAHVQELLRARLAGRAAATGGADTIPRIGHDGPVALSPAQERLWYLHELEPESNEYNTLRVLRLRGDLDPGALSAALSEIVARHGALRTTFGSREGHAEQTVHPPVPTPLPLVDLSAADDGERDDALRTLLQYEARRPFDLRRGPVLRAQLIRLAADDHVLALALHHIVTDGWSMGVLTGELTAHYAATLRGAPAVLPELPVSYLDVAVWQRDQLSSARLREGLDHWRRELAGLVPLDLPTTWQRPPVRTSAGALHSFEIPPAVAARLRELGREQGATLFMALVAAVQLLLSRWSGQRDIAVGTAAAGRGRTETENLIGFFVNNLVLRSRIDETRSFTELLRAVRATVLDAFAHEDVPFQRVVEALHPERDLSRPPLAEVAVNLHNTPRTDTELPGLRIEEMPPPVFASSMDLSFDFTERDDRLEGHLTYNTDLFAADAAARMAAQLVTLLEDLTRRPAVPVAGLAVLPAAEHRRVTEEWPHSGPGREPRTAPELFAAQVARTPDADALVSDEETLSYAELDGRINQWARLLLARGAGPETLVAVALPRSAQMVTAILAIQKTGAAYLPLDPKSPAERNRLMIEDARPLLVLTSAGFGDGAELGAPALFLDDPDTRAAAGELSAGPLAAAELPAPLLPGHPAYVIYTSGSTGRPKGVVVTHTGVHGLVAAQSAHFRTGHGARVLSFASLGFDAAFSELGMALLSGGALVVVDQERILPGQPLADVLAEHRVTHVTLPPSALSALTPGTLPKDLTLVVAGEACPPAVARTWSAHHRMINAYGPTESTVCASMSAALTPDTVSGDSVPIGRPLSGVRVSVLDDRLRPVPAGVPGEVYLSGAALARGYLGRLALTAERFVADPYGPPGSRMYRTGDRARWLAGGDLDYLGRTDDQVKLRGFRIELGEVEAVLSRHDGVGAVAATVHKDERGTRRLVAYVVPAREDAADPARLREFAREVLPEHMVPSVFVPLDRLPLNANGKVDRRALPAPDIRRDEGSARIAPRTPAEETLARIWSEVLGVTDIGVEDNFFDLGGDSILSLQVVARARAAGLRLTAKQTFLRQTIADLAADAVAETDPAAHGAANDGPVTGELPLTPIQHWFFNSLGDSLEQFNQSLYLELAEGPDLPALRAALAALTEQHDALRLRAVSEDGQWRLHHAPAETGQLLEHLDLSGVSPDEQDAAMAAAVDAAQRDFRLSEGPLLRARLFTLGDARPPRLYLVAHHLVIDGMSWRILLADLETGYRLAADGRPIDLGPRTTSFRDWSRRLSRHVADGGLDAELPYWKGVQDAARETAPLPVDTGGLPDRQGAQEEPGENTAGSARTVSVQLSAAGTEALLRQVPEAYRTQINDVLLSALGRVLTDWAGGERVLIALEGHGREELFDEVDLTRTVGWFTTLFPVALRMPADRDWGTVLKSVKEQLRAVPHNGLGHGALRHLAGPNSPLEDGPEPEVSFNYLGQLDVSADRTGLARAMLTSEGAERAAGQHRAQLLEINGVVTGGRLEFHWTYSVNRHRAETVERLAAGFMTALEAIVAHCAAPGSGGATPSDFPLAALDQATVDKIAGDGRTVEDIYPLTAMQSGMLFHALSESGRDPYTGHFGVRVDGITDPGALAAAWQQVVDRTPALRTAIVWQDVAEPLQVVHAAARVPVTHHDLRSLTEQERQAALDRLWERREETVIDLAVAPALRLTLVRLTDSAVQMFWTSHHILMDGWSFAGLLSEVCAQYTALTGGPRVAAPARRPYRDYVGWLAEQDQPAAEAHWRSVVDGFTVPTPLPYDRQPVKAHGTRSSREVRLQLSAERSGRLSEAARSARLTVNTLVQGAWAILLARYGGVRDVCFGTTVSGRPATLPGAESMAGLFINTVPVRATIDGAGAGDGAATGTVEWLRRLQSEQLDSRQHEHVSLAQIQRWSGVPAGTNLFDSIVVFENYPYDSDAAAKYGLTLGTFQGDEVTNYALTLTAYVADELHLNLGYDPDLFDEATVERMAGHLATLLDAVAAAPHTPVDDLPLLDAAEHHRLLTEWNDTAAGFPPPRPVHELFAERAARTPDAVAVSDATRQLTFAELETRANQLAHHLAGLGVAPGTLVGVCADRGVDAVVALLGVLRAGGAFVPLDPAYPAERLQVMLEDAAVPVVVTEERLLDRTAGHDATTVCLDRDLPLLEELPARPPYTAVAPDDLAYVVYTSGTTGRPKGVMVEHRHVHHMVHAWDRRYGLAALQPRALSVSSISVDLFFSDFLLSALFGGTMVICPQDAVADQVALTDLLLKSRAQLMVTVPTLARAVVAELAWRGVTPEALRVLMVGSEGWPADAAAEILAGLAPGTVLVNAYGSTETTVDSTVFQLGRDPLGDAAFVPVGRPLANTRIYVLDERMRPVPTGVVGECYIGGDGVSRGYLGRPELTAERFLDDPFAPEPGARMYRTGDLARWRADGNLECLGRVDDQVKIRGFRVELGEVEAALARHPAIDSAAAAIRKDDGGPARLVGYVVPAAGHTPDLAELRAFAAERLPSPAVPTAYMVLDALPMTPSGTVARRALPAPAGAQDAARPYTAPGSATELLLCGIWQEVLGVERVGVHDNFFDLGGDSILSIRVISRIRATLGVAPSPRQLFDTPTVAGLAATLGRDDPSAAADVPLEPADRGAPLPLSSAQQRQWFLHNFDPDSSEYHIVTGLRLDGDLDVAALRGALNGLVARHEALRTTYAATGEGAEQIVHPAGEVVCERTDLSEVPEDQREDTLRGHIDRAAARPFGLTEGPVLRAELFRLGARDHLLLLVIHHIATDGVSMQVLTEELGVHYAAALDGTPPALPALPVSYADYAAWQRRMLSGPALDGHLAYWQERLAGVRPLELPTDRPRPAVRSSAGRMLLIEIEPRVAAGLKELARRHDATLFMALTAAVQLLLARYTGQPDIVVGTPAAGRGRQELEGLVGLFVNTVALRSTVDESGTFDAFLGAVRDTVLEAFVHEDVPFDRLVEVLRPRRDPSRNALVEVFVGLETDRSAPPALPGLTVTEVPFVSGEVSHDLSFDFVDGPDGLKAAIGYSTALFDDGTVERMAGQFQALLAAVLEDHRALADIAPADEAEVRRLAELRQAAPSEPDASETDGAPAAYRAPGTAAERALAEIWAAVLGVPRVGTDDNFFQLGGDSLLSIQAVQRMRQAGLAVTTKDLFVHQSIAPLAALAEERAADRPEAPQAQHDDAGTAGEIPLTPIQRDYFAAGPLAPHHFTQSVFLELHADLDEPALRHALAALIGHHDALRTRFVREDGDWRQYATPPEPVDILRRHDLSGLPEAQRAAAMDELAASADAGLDLAAGPPAAALLFVFGPGERPALFVTAHHLVVDGVSWRILLEDLEAGYVQARDGKPVSLGAKSTSFGQWAHRLARHIADGGLAEQAAYWQALPDGTEVPHDGSGPAVVESVQTVTVELPEDTSEVLLRRSAGVFRTRFHEVLFAALAGTLARWTGERQVVFDTEGHGREDLFDDVDLSRTVGWFTTEYPVALEVAGDRDDWPALIRSVRGQLRSLPGNGFGYGALRHLSPAGTPGAALAERAPAQVVFNYHGQADEAQRAAESDLYHAFGDPIGREQRPDELTGHPVEVVGAVHSGRLRFTWYFSRNVHHRATIDKVAEDFADALRAIARHITER</sequence>
<keyword evidence="3" id="KW-0596">Phosphopantetheine</keyword>
<dbReference type="GO" id="GO:0043041">
    <property type="term" value="P:amino acid activation for nonribosomal peptide biosynthetic process"/>
    <property type="evidence" value="ECO:0007669"/>
    <property type="project" value="TreeGrafter"/>
</dbReference>
<dbReference type="Gene3D" id="2.30.38.10">
    <property type="entry name" value="Luciferase, Domain 3"/>
    <property type="match status" value="2"/>
</dbReference>
<dbReference type="SUPFAM" id="SSF56801">
    <property type="entry name" value="Acetyl-CoA synthetase-like"/>
    <property type="match status" value="2"/>
</dbReference>
<dbReference type="CDD" id="cd19531">
    <property type="entry name" value="LCL_NRPS-like"/>
    <property type="match status" value="2"/>
</dbReference>
<evidence type="ECO:0000256" key="6">
    <source>
        <dbReference type="ARBA" id="ARBA00023194"/>
    </source>
</evidence>
<dbReference type="FunFam" id="3.40.50.980:FF:000001">
    <property type="entry name" value="Non-ribosomal peptide synthetase"/>
    <property type="match status" value="2"/>
</dbReference>
<evidence type="ECO:0000256" key="7">
    <source>
        <dbReference type="SAM" id="MobiDB-lite"/>
    </source>
</evidence>
<feature type="domain" description="Carrier" evidence="8">
    <location>
        <begin position="2577"/>
        <end position="2652"/>
    </location>
</feature>
<dbReference type="InterPro" id="IPR000873">
    <property type="entry name" value="AMP-dep_synth/lig_dom"/>
</dbReference>
<proteinExistence type="inferred from homology"/>
<feature type="region of interest" description="Disordered" evidence="7">
    <location>
        <begin position="1321"/>
        <end position="1348"/>
    </location>
</feature>
<comment type="similarity">
    <text evidence="2">Belongs to the ATP-dependent AMP-binding enzyme family.</text>
</comment>
<dbReference type="NCBIfam" id="TIGR01733">
    <property type="entry name" value="AA-adenyl-dom"/>
    <property type="match status" value="2"/>
</dbReference>
<feature type="compositionally biased region" description="Polar residues" evidence="7">
    <location>
        <begin position="1"/>
        <end position="18"/>
    </location>
</feature>
<dbReference type="InterPro" id="IPR020806">
    <property type="entry name" value="PKS_PP-bd"/>
</dbReference>
<gene>
    <name evidence="9" type="primary">mppB</name>
</gene>
<dbReference type="FunFam" id="3.30.559.10:FF:000012">
    <property type="entry name" value="Non-ribosomal peptide synthetase"/>
    <property type="match status" value="1"/>
</dbReference>
<dbReference type="FunFam" id="1.10.1200.10:FF:000016">
    <property type="entry name" value="Non-ribosomal peptide synthase"/>
    <property type="match status" value="1"/>
</dbReference>
<dbReference type="SMART" id="SM00823">
    <property type="entry name" value="PKS_PP"/>
    <property type="match status" value="3"/>
</dbReference>
<evidence type="ECO:0000256" key="1">
    <source>
        <dbReference type="ARBA" id="ARBA00001957"/>
    </source>
</evidence>
<dbReference type="PROSITE" id="PS50075">
    <property type="entry name" value="CARRIER"/>
    <property type="match status" value="3"/>
</dbReference>
<dbReference type="GO" id="GO:0005737">
    <property type="term" value="C:cytoplasm"/>
    <property type="evidence" value="ECO:0007669"/>
    <property type="project" value="TreeGrafter"/>
</dbReference>
<keyword evidence="5" id="KW-0677">Repeat</keyword>
<dbReference type="Pfam" id="PF13193">
    <property type="entry name" value="AMP-binding_C"/>
    <property type="match status" value="2"/>
</dbReference>
<dbReference type="CDD" id="cd19534">
    <property type="entry name" value="E_NRPS"/>
    <property type="match status" value="2"/>
</dbReference>
<protein>
    <submittedName>
        <fullName evidence="9">Mannopeptimycin peptide synthetase MppB</fullName>
    </submittedName>
</protein>
<keyword evidence="4" id="KW-0597">Phosphoprotein</keyword>
<dbReference type="Pfam" id="PF00668">
    <property type="entry name" value="Condensation"/>
    <property type="match status" value="5"/>
</dbReference>
<dbReference type="GO" id="GO:0017000">
    <property type="term" value="P:antibiotic biosynthetic process"/>
    <property type="evidence" value="ECO:0007669"/>
    <property type="project" value="UniProtKB-KW"/>
</dbReference>
<dbReference type="InterPro" id="IPR006162">
    <property type="entry name" value="Ppantetheine_attach_site"/>
</dbReference>
<dbReference type="GO" id="GO:0044550">
    <property type="term" value="P:secondary metabolite biosynthetic process"/>
    <property type="evidence" value="ECO:0007669"/>
    <property type="project" value="UniProtKB-ARBA"/>
</dbReference>
<evidence type="ECO:0000256" key="3">
    <source>
        <dbReference type="ARBA" id="ARBA00022450"/>
    </source>
</evidence>
<dbReference type="InterPro" id="IPR009081">
    <property type="entry name" value="PP-bd_ACP"/>
</dbReference>
<organism evidence="9">
    <name type="scientific">Streptomyces hygroscopicus</name>
    <dbReference type="NCBI Taxonomy" id="1912"/>
    <lineage>
        <taxon>Bacteria</taxon>
        <taxon>Bacillati</taxon>
        <taxon>Actinomycetota</taxon>
        <taxon>Actinomycetes</taxon>
        <taxon>Kitasatosporales</taxon>
        <taxon>Streptomycetaceae</taxon>
        <taxon>Streptomyces</taxon>
        <taxon>Streptomyces violaceusniger group</taxon>
    </lineage>
</organism>
<dbReference type="EMBL" id="AY735112">
    <property type="protein sequence ID" value="AAU34203.1"/>
    <property type="molecule type" value="Genomic_DNA"/>
</dbReference>
<name>Q643C6_STRHY</name>
<comment type="cofactor">
    <cofactor evidence="1">
        <name>pantetheine 4'-phosphate</name>
        <dbReference type="ChEBI" id="CHEBI:47942"/>
    </cofactor>
</comment>
<dbReference type="PANTHER" id="PTHR45527:SF1">
    <property type="entry name" value="FATTY ACID SYNTHASE"/>
    <property type="match status" value="1"/>
</dbReference>
<dbReference type="InterPro" id="IPR001242">
    <property type="entry name" value="Condensation_dom"/>
</dbReference>
<dbReference type="PANTHER" id="PTHR45527">
    <property type="entry name" value="NONRIBOSOMAL PEPTIDE SYNTHETASE"/>
    <property type="match status" value="1"/>
</dbReference>
<evidence type="ECO:0000256" key="2">
    <source>
        <dbReference type="ARBA" id="ARBA00006432"/>
    </source>
</evidence>
<dbReference type="SUPFAM" id="SSF52777">
    <property type="entry name" value="CoA-dependent acyltransferases"/>
    <property type="match status" value="10"/>
</dbReference>
<dbReference type="NCBIfam" id="TIGR01720">
    <property type="entry name" value="NRPS-para261"/>
    <property type="match status" value="2"/>
</dbReference>
<dbReference type="Gene3D" id="3.40.50.980">
    <property type="match status" value="4"/>
</dbReference>
<dbReference type="GO" id="GO:0003824">
    <property type="term" value="F:catalytic activity"/>
    <property type="evidence" value="ECO:0007669"/>
    <property type="project" value="InterPro"/>
</dbReference>
<dbReference type="Gene3D" id="3.30.559.10">
    <property type="entry name" value="Chloramphenicol acetyltransferase-like domain"/>
    <property type="match status" value="5"/>
</dbReference>
<dbReference type="Pfam" id="PF00501">
    <property type="entry name" value="AMP-binding"/>
    <property type="match status" value="2"/>
</dbReference>
<dbReference type="Gene3D" id="3.30.300.30">
    <property type="match status" value="2"/>
</dbReference>
<dbReference type="InterPro" id="IPR020845">
    <property type="entry name" value="AMP-binding_CS"/>
</dbReference>
<dbReference type="Pfam" id="PF00550">
    <property type="entry name" value="PP-binding"/>
    <property type="match status" value="3"/>
</dbReference>
<dbReference type="GO" id="GO:0031177">
    <property type="term" value="F:phosphopantetheine binding"/>
    <property type="evidence" value="ECO:0007669"/>
    <property type="project" value="InterPro"/>
</dbReference>
<keyword evidence="6" id="KW-0045">Antibiotic biosynthesis</keyword>
<feature type="domain" description="Carrier" evidence="8">
    <location>
        <begin position="3136"/>
        <end position="3210"/>
    </location>
</feature>